<gene>
    <name evidence="1" type="ORF">F9K94_14370</name>
</gene>
<organism evidence="1 2">
    <name type="scientific">Brucella tritici</name>
    <dbReference type="NCBI Taxonomy" id="94626"/>
    <lineage>
        <taxon>Bacteria</taxon>
        <taxon>Pseudomonadati</taxon>
        <taxon>Pseudomonadota</taxon>
        <taxon>Alphaproteobacteria</taxon>
        <taxon>Hyphomicrobiales</taxon>
        <taxon>Brucellaceae</taxon>
        <taxon>Brucella/Ochrobactrum group</taxon>
        <taxon>Brucella</taxon>
    </lineage>
</organism>
<dbReference type="AlphaFoldDB" id="A0A7V8B2V7"/>
<comment type="caution">
    <text evidence="1">The sequence shown here is derived from an EMBL/GenBank/DDBJ whole genome shotgun (WGS) entry which is preliminary data.</text>
</comment>
<name>A0A7V8B2V7_9HYPH</name>
<accession>A0A7V8B2V7</accession>
<protein>
    <submittedName>
        <fullName evidence="1">Uncharacterized protein</fullName>
    </submittedName>
</protein>
<reference evidence="1 2" key="1">
    <citation type="submission" date="2019-09" db="EMBL/GenBank/DDBJ databases">
        <title>Taxonomic organization of the family Brucellaceae based on a phylogenomic approach.</title>
        <authorList>
            <person name="Leclercq S."/>
            <person name="Cloeckaert A."/>
            <person name="Zygmunt M.S."/>
        </authorList>
    </citation>
    <scope>NUCLEOTIDE SEQUENCE [LARGE SCALE GENOMIC DNA]</scope>
    <source>
        <strain evidence="1 2">TA93</strain>
    </source>
</reference>
<dbReference type="Proteomes" id="UP000460650">
    <property type="component" value="Unassembled WGS sequence"/>
</dbReference>
<proteinExistence type="predicted"/>
<dbReference type="RefSeq" id="WP_151646383.1">
    <property type="nucleotide sequence ID" value="NZ_WBVY01000003.1"/>
</dbReference>
<dbReference type="EMBL" id="WBVY01000003">
    <property type="protein sequence ID" value="KAB2657535.1"/>
    <property type="molecule type" value="Genomic_DNA"/>
</dbReference>
<sequence length="64" mass="6670">MSGRKKAYEIALHELVRYAAAPGTLAGTLLEHGVLEGDAVTAILDDAIRETGSAEQSCLGERSG</sequence>
<evidence type="ECO:0000313" key="1">
    <source>
        <dbReference type="EMBL" id="KAB2657535.1"/>
    </source>
</evidence>
<evidence type="ECO:0000313" key="2">
    <source>
        <dbReference type="Proteomes" id="UP000460650"/>
    </source>
</evidence>